<accession>A0A1B0GAC9</accession>
<feature type="region of interest" description="Disordered" evidence="1">
    <location>
        <begin position="200"/>
        <end position="230"/>
    </location>
</feature>
<dbReference type="PhylomeDB" id="A0A1B0GAC9"/>
<dbReference type="VEuPathDB" id="VectorBase:GMOY010265"/>
<keyword evidence="3" id="KW-1185">Reference proteome</keyword>
<reference evidence="2" key="1">
    <citation type="submission" date="2020-05" db="UniProtKB">
        <authorList>
            <consortium name="EnsemblMetazoa"/>
        </authorList>
    </citation>
    <scope>IDENTIFICATION</scope>
    <source>
        <strain evidence="2">Yale</strain>
    </source>
</reference>
<proteinExistence type="predicted"/>
<dbReference type="EMBL" id="CCAG010022671">
    <property type="status" value="NOT_ANNOTATED_CDS"/>
    <property type="molecule type" value="Genomic_DNA"/>
</dbReference>
<sequence>MPFRRNSVKTTIFYTLFVFQKMWKILCITICSLFAFQNTKAGTQDSLSSTDRSGHYDELHGVNFAMSTGPDAFDPFAFHQLLTNQILAHQAAIQNAIASTYAMGDATVTAYASNLPQNLDQIQYQTYENIGGMPNVNDYGFSDGNVPNYVASSASIGPDGYYQTAYIRPENPDAPNIVNRFGSAEPGGFKGVSVSAFSSSSNVNGKESNYREAQTTVNDNGRISTYKVHS</sequence>
<name>A0A1B0GAC9_GLOMM</name>
<protein>
    <submittedName>
        <fullName evidence="2">Uncharacterized protein</fullName>
    </submittedName>
</protein>
<evidence type="ECO:0000313" key="3">
    <source>
        <dbReference type="Proteomes" id="UP000092444"/>
    </source>
</evidence>
<feature type="compositionally biased region" description="Polar residues" evidence="1">
    <location>
        <begin position="211"/>
        <end position="223"/>
    </location>
</feature>
<evidence type="ECO:0000256" key="1">
    <source>
        <dbReference type="SAM" id="MobiDB-lite"/>
    </source>
</evidence>
<dbReference type="STRING" id="37546.A0A1B0GAC9"/>
<dbReference type="Proteomes" id="UP000092444">
    <property type="component" value="Unassembled WGS sequence"/>
</dbReference>
<dbReference type="EnsemblMetazoa" id="GMOY010265-RA">
    <property type="protein sequence ID" value="GMOY010265-PA"/>
    <property type="gene ID" value="GMOY010265"/>
</dbReference>
<organism evidence="2 3">
    <name type="scientific">Glossina morsitans morsitans</name>
    <name type="common">Savannah tsetse fly</name>
    <dbReference type="NCBI Taxonomy" id="37546"/>
    <lineage>
        <taxon>Eukaryota</taxon>
        <taxon>Metazoa</taxon>
        <taxon>Ecdysozoa</taxon>
        <taxon>Arthropoda</taxon>
        <taxon>Hexapoda</taxon>
        <taxon>Insecta</taxon>
        <taxon>Pterygota</taxon>
        <taxon>Neoptera</taxon>
        <taxon>Endopterygota</taxon>
        <taxon>Diptera</taxon>
        <taxon>Brachycera</taxon>
        <taxon>Muscomorpha</taxon>
        <taxon>Hippoboscoidea</taxon>
        <taxon>Glossinidae</taxon>
        <taxon>Glossina</taxon>
    </lineage>
</organism>
<evidence type="ECO:0000313" key="2">
    <source>
        <dbReference type="EnsemblMetazoa" id="GMOY010265-PA"/>
    </source>
</evidence>
<dbReference type="AlphaFoldDB" id="A0A1B0GAC9"/>